<feature type="region of interest" description="Disordered" evidence="9">
    <location>
        <begin position="413"/>
        <end position="551"/>
    </location>
</feature>
<evidence type="ECO:0000259" key="10">
    <source>
        <dbReference type="PROSITE" id="PS50042"/>
    </source>
</evidence>
<evidence type="ECO:0000256" key="1">
    <source>
        <dbReference type="ARBA" id="ARBA00004141"/>
    </source>
</evidence>
<evidence type="ECO:0000256" key="7">
    <source>
        <dbReference type="ARBA" id="ARBA00023286"/>
    </source>
</evidence>
<keyword evidence="6" id="KW-0472">Membrane</keyword>
<dbReference type="FunFam" id="2.60.120.10:FF:000057">
    <property type="entry name" value="Cyclic nucleotide-binding domain protein"/>
    <property type="match status" value="1"/>
</dbReference>
<evidence type="ECO:0000256" key="8">
    <source>
        <dbReference type="ARBA" id="ARBA00023303"/>
    </source>
</evidence>
<protein>
    <recommendedName>
        <fullName evidence="14">RNI-like protein</fullName>
    </recommendedName>
</protein>
<dbReference type="InterPro" id="IPR036047">
    <property type="entry name" value="F-box-like_dom_sf"/>
</dbReference>
<gene>
    <name evidence="12" type="ORF">FGG08_002135</name>
</gene>
<dbReference type="InterPro" id="IPR006553">
    <property type="entry name" value="Leu-rich_rpt_Cys-con_subtyp"/>
</dbReference>
<keyword evidence="4" id="KW-1133">Transmembrane helix</keyword>
<dbReference type="SMART" id="SM00367">
    <property type="entry name" value="LRR_CC"/>
    <property type="match status" value="9"/>
</dbReference>
<dbReference type="Pfam" id="PF00646">
    <property type="entry name" value="F-box"/>
    <property type="match status" value="1"/>
</dbReference>
<dbReference type="PROSITE" id="PS50181">
    <property type="entry name" value="FBOX"/>
    <property type="match status" value="1"/>
</dbReference>
<comment type="subcellular location">
    <subcellularLocation>
        <location evidence="1">Membrane</location>
        <topology evidence="1">Multi-pass membrane protein</topology>
    </subcellularLocation>
</comment>
<dbReference type="InterPro" id="IPR057207">
    <property type="entry name" value="FBXL15_LRR"/>
</dbReference>
<evidence type="ECO:0000313" key="12">
    <source>
        <dbReference type="EMBL" id="KAH0543574.1"/>
    </source>
</evidence>
<dbReference type="OrthoDB" id="421226at2759"/>
<dbReference type="InterPro" id="IPR001810">
    <property type="entry name" value="F-box_dom"/>
</dbReference>
<dbReference type="Pfam" id="PF25372">
    <property type="entry name" value="DUF7885"/>
    <property type="match status" value="1"/>
</dbReference>
<evidence type="ECO:0000259" key="11">
    <source>
        <dbReference type="PROSITE" id="PS50181"/>
    </source>
</evidence>
<evidence type="ECO:0000256" key="3">
    <source>
        <dbReference type="ARBA" id="ARBA00022692"/>
    </source>
</evidence>
<keyword evidence="13" id="KW-1185">Reference proteome</keyword>
<name>A0A9P8I9Y8_9PEZI</name>
<dbReference type="SUPFAM" id="SSF81383">
    <property type="entry name" value="F-box domain"/>
    <property type="match status" value="1"/>
</dbReference>
<feature type="compositionally biased region" description="Basic and acidic residues" evidence="9">
    <location>
        <begin position="465"/>
        <end position="475"/>
    </location>
</feature>
<accession>A0A9P8I9Y8</accession>
<feature type="region of interest" description="Disordered" evidence="9">
    <location>
        <begin position="1"/>
        <end position="27"/>
    </location>
</feature>
<organism evidence="12 13">
    <name type="scientific">Glutinoglossum americanum</name>
    <dbReference type="NCBI Taxonomy" id="1670608"/>
    <lineage>
        <taxon>Eukaryota</taxon>
        <taxon>Fungi</taxon>
        <taxon>Dikarya</taxon>
        <taxon>Ascomycota</taxon>
        <taxon>Pezizomycotina</taxon>
        <taxon>Geoglossomycetes</taxon>
        <taxon>Geoglossales</taxon>
        <taxon>Geoglossaceae</taxon>
        <taxon>Glutinoglossum</taxon>
    </lineage>
</organism>
<evidence type="ECO:0000256" key="6">
    <source>
        <dbReference type="ARBA" id="ARBA00023136"/>
    </source>
</evidence>
<reference evidence="12" key="1">
    <citation type="submission" date="2021-03" db="EMBL/GenBank/DDBJ databases">
        <title>Comparative genomics and phylogenomic investigation of the class Geoglossomycetes provide insights into ecological specialization and systematics.</title>
        <authorList>
            <person name="Melie T."/>
            <person name="Pirro S."/>
            <person name="Miller A.N."/>
            <person name="Quandt A."/>
        </authorList>
    </citation>
    <scope>NUCLEOTIDE SEQUENCE</scope>
    <source>
        <strain evidence="12">GBOQ0MN5Z8</strain>
    </source>
</reference>
<evidence type="ECO:0000313" key="13">
    <source>
        <dbReference type="Proteomes" id="UP000698800"/>
    </source>
</evidence>
<proteinExistence type="predicted"/>
<dbReference type="InterPro" id="IPR018488">
    <property type="entry name" value="cNMP-bd_CS"/>
</dbReference>
<dbReference type="InterPro" id="IPR018490">
    <property type="entry name" value="cNMP-bd_dom_sf"/>
</dbReference>
<feature type="domain" description="Cyclic nucleotide-binding" evidence="10">
    <location>
        <begin position="70"/>
        <end position="187"/>
    </location>
</feature>
<dbReference type="PANTHER" id="PTHR45638:SF24">
    <property type="entry name" value="CYCLIC NUCLEOTIDE-BINDING DOMAIN PROTEIN (AFU_ORTHOLOGUE AFUA_2G03170)"/>
    <property type="match status" value="1"/>
</dbReference>
<dbReference type="SMART" id="SM00256">
    <property type="entry name" value="FBOX"/>
    <property type="match status" value="1"/>
</dbReference>
<dbReference type="SUPFAM" id="SSF52047">
    <property type="entry name" value="RNI-like"/>
    <property type="match status" value="1"/>
</dbReference>
<dbReference type="EMBL" id="JAGHQL010000030">
    <property type="protein sequence ID" value="KAH0543574.1"/>
    <property type="molecule type" value="Genomic_DNA"/>
</dbReference>
<dbReference type="PROSITE" id="PS50042">
    <property type="entry name" value="CNMP_BINDING_3"/>
    <property type="match status" value="2"/>
</dbReference>
<dbReference type="InterPro" id="IPR014710">
    <property type="entry name" value="RmlC-like_jellyroll"/>
</dbReference>
<evidence type="ECO:0000256" key="2">
    <source>
        <dbReference type="ARBA" id="ARBA00022448"/>
    </source>
</evidence>
<feature type="region of interest" description="Disordered" evidence="9">
    <location>
        <begin position="202"/>
        <end position="246"/>
    </location>
</feature>
<evidence type="ECO:0000256" key="5">
    <source>
        <dbReference type="ARBA" id="ARBA00023065"/>
    </source>
</evidence>
<dbReference type="PANTHER" id="PTHR45638">
    <property type="entry name" value="CYCLIC NUCLEOTIDE-GATED CATION CHANNEL SUBUNIT A"/>
    <property type="match status" value="1"/>
</dbReference>
<dbReference type="SUPFAM" id="SSF51206">
    <property type="entry name" value="cAMP-binding domain-like"/>
    <property type="match status" value="2"/>
</dbReference>
<dbReference type="CDD" id="cd00038">
    <property type="entry name" value="CAP_ED"/>
    <property type="match status" value="2"/>
</dbReference>
<dbReference type="Proteomes" id="UP000698800">
    <property type="component" value="Unassembled WGS sequence"/>
</dbReference>
<dbReference type="InterPro" id="IPR050866">
    <property type="entry name" value="CNG_cation_channel"/>
</dbReference>
<dbReference type="PROSITE" id="PS00888">
    <property type="entry name" value="CNMP_BINDING_1"/>
    <property type="match status" value="1"/>
</dbReference>
<evidence type="ECO:0008006" key="14">
    <source>
        <dbReference type="Google" id="ProtNLM"/>
    </source>
</evidence>
<feature type="compositionally biased region" description="Low complexity" evidence="9">
    <location>
        <begin position="512"/>
        <end position="524"/>
    </location>
</feature>
<keyword evidence="8" id="KW-0407">Ion channel</keyword>
<dbReference type="AlphaFoldDB" id="A0A9P8I9Y8"/>
<comment type="caution">
    <text evidence="12">The sequence shown here is derived from an EMBL/GenBank/DDBJ whole genome shotgun (WGS) entry which is preliminary data.</text>
</comment>
<dbReference type="PROSITE" id="PS00889">
    <property type="entry name" value="CNMP_BINDING_2"/>
    <property type="match status" value="1"/>
</dbReference>
<dbReference type="GO" id="GO:0005221">
    <property type="term" value="F:intracellularly cyclic nucleotide-activated monoatomic cation channel activity"/>
    <property type="evidence" value="ECO:0007669"/>
    <property type="project" value="InterPro"/>
</dbReference>
<keyword evidence="3" id="KW-0812">Transmembrane</keyword>
<dbReference type="GO" id="GO:0044877">
    <property type="term" value="F:protein-containing complex binding"/>
    <property type="evidence" value="ECO:0007669"/>
    <property type="project" value="TreeGrafter"/>
</dbReference>
<sequence length="962" mass="106040">MRRHHRNAAGGASTHTNKANGTPIPDPLALIRTFNSETNPSRPIRPSPLTASQIQGMPLDLLDRIRSFPLFLSAPDSFLAVIATHLRPQLHSPHDYILTEGDEAKAMYWLVRGAVAVTSRDGESTYAELKPGAFFGEIGVLMDIPRTATIIARSRCLLVVLSREDLTKELPKFPEVEQAIRDEAQERLTILYKKKREAGDVSRLPARGGKRAREGTTGAVSMGDEGSIGSNGVSNTKKRKSPSPGVADGFLETSALGSGLVNVRQLLKELPLFSSLPSEILHFLGLSAQPMTYPPFTDIVKQGTHGREIYFIVRGEVEVVDEQSTVPNGGLFLGGFGPRKSSSHGAVRIKARLKKGQYFGEVASLSLAPRRTATVRSVAEVECLMITEQVLNELWRRCPVEIRQQVEVTARNRLDPLPTDSDIEMADAPNTPTPSFGDLEIGDRSPKAPKRQSYSAVTVNVIKPESPHKPSRIEDIPIIEPYDPDPFLGVDIDNMRSKSRRGSLAPPAPDSQQNGGNEAQNNQNPLVPRASASPTAKAKHVTTPPEQHISTKRARTLLRTLPRRPSQFNKGTLPDDILTRIFNHLNIWQLMNLRRVSNHWSKLLTSSTDLLHVLDLREFNRKITDEVLIKYICPFVGSRPVIVDIGNCFHITDEGFTVLAATCGANVKVWRMKSVWDITGQAVLEMANKARGLEEIDLSNCRKVSDNLLARVIGWVVQDAPPLAQQQQKGRQNSGSKPGNQVLMHAPPGTVIGCPKLKRLTLSYCKHVTDRSMAHLAVHAASRLEQIDLTRCTTITDQGFQHWSIYQFSRLRKLCLADCTYLTDNAIVYLTNAAKGLRELDLSFCCALSDTATEVLALGCPHLTVLKLSFCGSAVSDSSLRSIGLHLLELRELSVRGCVRVTGIGVESVVEGCHNLVAFNVSQCKNLTRWLEQGGVEKCSRLWRRNIKFETVAQDPMTSLDG</sequence>
<dbReference type="Pfam" id="PF00027">
    <property type="entry name" value="cNMP_binding"/>
    <property type="match status" value="2"/>
</dbReference>
<evidence type="ECO:0000256" key="9">
    <source>
        <dbReference type="SAM" id="MobiDB-lite"/>
    </source>
</evidence>
<dbReference type="SMART" id="SM00100">
    <property type="entry name" value="cNMP"/>
    <property type="match status" value="2"/>
</dbReference>
<dbReference type="InterPro" id="IPR032675">
    <property type="entry name" value="LRR_dom_sf"/>
</dbReference>
<dbReference type="GO" id="GO:0016020">
    <property type="term" value="C:membrane"/>
    <property type="evidence" value="ECO:0007669"/>
    <property type="project" value="UniProtKB-SubCell"/>
</dbReference>
<evidence type="ECO:0000256" key="4">
    <source>
        <dbReference type="ARBA" id="ARBA00022989"/>
    </source>
</evidence>
<dbReference type="InterPro" id="IPR000595">
    <property type="entry name" value="cNMP-bd_dom"/>
</dbReference>
<dbReference type="Gene3D" id="3.80.10.10">
    <property type="entry name" value="Ribonuclease Inhibitor"/>
    <property type="match status" value="2"/>
</dbReference>
<dbReference type="Gene3D" id="2.60.120.10">
    <property type="entry name" value="Jelly Rolls"/>
    <property type="match status" value="2"/>
</dbReference>
<keyword evidence="5" id="KW-0406">Ion transport</keyword>
<keyword evidence="2" id="KW-0813">Transport</keyword>
<dbReference type="Pfam" id="PF16643">
    <property type="entry name" value="cNMPbd_u2"/>
    <property type="match status" value="1"/>
</dbReference>
<keyword evidence="7" id="KW-1071">Ligand-gated ion channel</keyword>
<feature type="domain" description="Cyclic nucleotide-binding" evidence="10">
    <location>
        <begin position="272"/>
        <end position="412"/>
    </location>
</feature>
<feature type="domain" description="F-box" evidence="11">
    <location>
        <begin position="567"/>
        <end position="614"/>
    </location>
</feature>